<evidence type="ECO:0000313" key="5">
    <source>
        <dbReference type="Proteomes" id="UP000005306"/>
    </source>
</evidence>
<dbReference type="InterPro" id="IPR043129">
    <property type="entry name" value="ATPase_NBD"/>
</dbReference>
<dbReference type="InterPro" id="IPR003696">
    <property type="entry name" value="Carbtransf_dom"/>
</dbReference>
<protein>
    <submittedName>
        <fullName evidence="4">Carbamoyltransferase</fullName>
    </submittedName>
</protein>
<name>Q1V1W5_PELU1</name>
<gene>
    <name evidence="4" type="ORF">PU1002_03561</name>
</gene>
<evidence type="ECO:0000313" key="4">
    <source>
        <dbReference type="EMBL" id="EAS84763.1"/>
    </source>
</evidence>
<dbReference type="PANTHER" id="PTHR34847:SF1">
    <property type="entry name" value="NODULATION PROTEIN U"/>
    <property type="match status" value="1"/>
</dbReference>
<comment type="caution">
    <text evidence="4">The sequence shown here is derived from an EMBL/GenBank/DDBJ whole genome shotgun (WGS) entry which is preliminary data.</text>
</comment>
<evidence type="ECO:0000256" key="1">
    <source>
        <dbReference type="ARBA" id="ARBA00006129"/>
    </source>
</evidence>
<dbReference type="SUPFAM" id="SSF53067">
    <property type="entry name" value="Actin-like ATPase domain"/>
    <property type="match status" value="1"/>
</dbReference>
<comment type="similarity">
    <text evidence="1">Belongs to the NodU/CmcH family.</text>
</comment>
<evidence type="ECO:0000259" key="2">
    <source>
        <dbReference type="Pfam" id="PF02543"/>
    </source>
</evidence>
<dbReference type="EMBL" id="AAPV01000001">
    <property type="protein sequence ID" value="EAS84763.1"/>
    <property type="molecule type" value="Genomic_DNA"/>
</dbReference>
<feature type="domain" description="Carbamoyltransferase C-terminal" evidence="3">
    <location>
        <begin position="409"/>
        <end position="576"/>
    </location>
</feature>
<dbReference type="PANTHER" id="PTHR34847">
    <property type="entry name" value="NODULATION PROTEIN U"/>
    <property type="match status" value="1"/>
</dbReference>
<dbReference type="HOGENOM" id="CLU_014411_2_0_5"/>
<dbReference type="AlphaFoldDB" id="Q1V1W5"/>
<dbReference type="Pfam" id="PF02543">
    <property type="entry name" value="Carbam_trans_N"/>
    <property type="match status" value="1"/>
</dbReference>
<dbReference type="InterPro" id="IPR038152">
    <property type="entry name" value="Carbam_trans_C_sf"/>
</dbReference>
<dbReference type="InterPro" id="IPR051338">
    <property type="entry name" value="NodU/CmcH_Carbamoyltrnsfr"/>
</dbReference>
<proteinExistence type="inferred from homology"/>
<dbReference type="CDD" id="cd24098">
    <property type="entry name" value="ASKHA_NBD_TobZ_N"/>
    <property type="match status" value="1"/>
</dbReference>
<dbReference type="RefSeq" id="WP_006997350.1">
    <property type="nucleotide sequence ID" value="NZ_CH724130.1"/>
</dbReference>
<dbReference type="InterPro" id="IPR031730">
    <property type="entry name" value="Carbam_trans_C"/>
</dbReference>
<feature type="domain" description="Carbamoyltransferase" evidence="2">
    <location>
        <begin position="7"/>
        <end position="350"/>
    </location>
</feature>
<dbReference type="GeneID" id="66295058"/>
<dbReference type="Proteomes" id="UP000005306">
    <property type="component" value="Unassembled WGS sequence"/>
</dbReference>
<sequence>MLKNKIILGLNAFHADSSAAITIDNEIIAAAEEERFNRKKHWSGFPLESIKFCLEKSNINFKDITDVAINSNQFSNINQKIFYSLINLKFENLSKFIKRNKKKFLIQNIIDYNFGKKNNYKFHRIDHHLAHLASAFYPSGYSKALGLSIDGMGDFCSIAVADCNLDNKNKINIIKRIFYPNSLGILYESITQFLGFDKYGEEYKVMGLAPYGNPIYLNEISKLFLGDFELDLKFFNHDKKNYNYKFEGTPVQETLLNKKFYDILGSPRSSNESLEQFHMDVAASLQKVFEEKIFVLINQNLHIDNKRLVLAGGCAMNSSCNGKIVEKKIFENIFIPPAPGDAGGAIGSALVVLERNQKFLELKNFKNPYLGKSYSNDEIYRFIETKIDKKKFQIEKFNDDASLLKNTVKLLLSQKIIGWFQGSMEFGSRALGNRSIICDPRLKHARDLINTKIKFREKFRPFAPSILEEEVDKWFDSENKSSYMSFVYKIKKDKQKIIPAVTHVDGTGRLQTVSRNINKKFYDLIKEFNQNTSVPILLNTSFNENEPIVESPLNAINTFLKTKMDVLVLENYVISRK</sequence>
<organism evidence="4 5">
    <name type="scientific">Pelagibacter ubique (strain HTCC1002)</name>
    <dbReference type="NCBI Taxonomy" id="314261"/>
    <lineage>
        <taxon>Bacteria</taxon>
        <taxon>Pseudomonadati</taxon>
        <taxon>Pseudomonadota</taxon>
        <taxon>Alphaproteobacteria</taxon>
        <taxon>Candidatus Pelagibacterales</taxon>
        <taxon>Candidatus Pelagibacteraceae</taxon>
        <taxon>Candidatus Pelagibacter</taxon>
    </lineage>
</organism>
<dbReference type="Pfam" id="PF16861">
    <property type="entry name" value="Carbam_trans_C"/>
    <property type="match status" value="1"/>
</dbReference>
<dbReference type="Gene3D" id="3.90.870.20">
    <property type="entry name" value="Carbamoyltransferase, C-terminal domain"/>
    <property type="match status" value="1"/>
</dbReference>
<dbReference type="GO" id="GO:0016740">
    <property type="term" value="F:transferase activity"/>
    <property type="evidence" value="ECO:0007669"/>
    <property type="project" value="UniProtKB-KW"/>
</dbReference>
<dbReference type="Gene3D" id="3.30.420.40">
    <property type="match status" value="2"/>
</dbReference>
<keyword evidence="4" id="KW-0808">Transferase</keyword>
<reference evidence="4 5" key="1">
    <citation type="submission" date="2006-04" db="EMBL/GenBank/DDBJ databases">
        <authorList>
            <person name="Giovannoni S.J."/>
            <person name="Cho J.-C."/>
            <person name="Ferriera S."/>
            <person name="Johnson J."/>
            <person name="Kravitz S."/>
            <person name="Halpern A."/>
            <person name="Remington K."/>
            <person name="Beeson K."/>
            <person name="Tran B."/>
            <person name="Rogers Y.-H."/>
            <person name="Friedman R."/>
            <person name="Venter J.C."/>
        </authorList>
    </citation>
    <scope>NUCLEOTIDE SEQUENCE [LARGE SCALE GENOMIC DNA]</scope>
    <source>
        <strain evidence="4 5">HTCC1002</strain>
    </source>
</reference>
<evidence type="ECO:0000259" key="3">
    <source>
        <dbReference type="Pfam" id="PF16861"/>
    </source>
</evidence>
<accession>Q1V1W5</accession>